<dbReference type="GO" id="GO:0005634">
    <property type="term" value="C:nucleus"/>
    <property type="evidence" value="ECO:0007669"/>
    <property type="project" value="TreeGrafter"/>
</dbReference>
<feature type="compositionally biased region" description="Polar residues" evidence="1">
    <location>
        <begin position="1206"/>
        <end position="1216"/>
    </location>
</feature>
<feature type="compositionally biased region" description="Acidic residues" evidence="1">
    <location>
        <begin position="99"/>
        <end position="111"/>
    </location>
</feature>
<evidence type="ECO:0000313" key="3">
    <source>
        <dbReference type="Proteomes" id="UP000712600"/>
    </source>
</evidence>
<comment type="caution">
    <text evidence="2">The sequence shown here is derived from an EMBL/GenBank/DDBJ whole genome shotgun (WGS) entry which is preliminary data.</text>
</comment>
<feature type="region of interest" description="Disordered" evidence="1">
    <location>
        <begin position="820"/>
        <end position="930"/>
    </location>
</feature>
<dbReference type="PANTHER" id="PTHR34798">
    <property type="entry name" value="PROTEIN TIME FOR COFFEE"/>
    <property type="match status" value="1"/>
</dbReference>
<accession>A0A8S9SPN0</accession>
<feature type="compositionally biased region" description="Low complexity" evidence="1">
    <location>
        <begin position="828"/>
        <end position="847"/>
    </location>
</feature>
<feature type="compositionally biased region" description="Low complexity" evidence="1">
    <location>
        <begin position="1240"/>
        <end position="1259"/>
    </location>
</feature>
<feature type="region of interest" description="Disordered" evidence="1">
    <location>
        <begin position="1109"/>
        <end position="1152"/>
    </location>
</feature>
<feature type="compositionally biased region" description="Pro residues" evidence="1">
    <location>
        <begin position="144"/>
        <end position="159"/>
    </location>
</feature>
<feature type="region of interest" description="Disordered" evidence="1">
    <location>
        <begin position="1039"/>
        <end position="1074"/>
    </location>
</feature>
<feature type="non-terminal residue" evidence="2">
    <location>
        <position position="1"/>
    </location>
</feature>
<feature type="compositionally biased region" description="Basic and acidic residues" evidence="1">
    <location>
        <begin position="1525"/>
        <end position="1538"/>
    </location>
</feature>
<feature type="region of interest" description="Disordered" evidence="1">
    <location>
        <begin position="1513"/>
        <end position="1543"/>
    </location>
</feature>
<feature type="region of interest" description="Disordered" evidence="1">
    <location>
        <begin position="1"/>
        <end position="250"/>
    </location>
</feature>
<dbReference type="InterPro" id="IPR039317">
    <property type="entry name" value="TIC"/>
</dbReference>
<proteinExistence type="predicted"/>
<dbReference type="PANTHER" id="PTHR34798:SF2">
    <property type="entry name" value="PROTEIN TIME FOR COFFEE"/>
    <property type="match status" value="1"/>
</dbReference>
<dbReference type="EMBL" id="QGKX02000004">
    <property type="protein sequence ID" value="KAF3601980.1"/>
    <property type="molecule type" value="Genomic_DNA"/>
</dbReference>
<dbReference type="Proteomes" id="UP000712600">
    <property type="component" value="Unassembled WGS sequence"/>
</dbReference>
<feature type="compositionally biased region" description="Polar residues" evidence="1">
    <location>
        <begin position="676"/>
        <end position="697"/>
    </location>
</feature>
<feature type="compositionally biased region" description="Polar residues" evidence="1">
    <location>
        <begin position="379"/>
        <end position="395"/>
    </location>
</feature>
<feature type="region of interest" description="Disordered" evidence="1">
    <location>
        <begin position="506"/>
        <end position="527"/>
    </location>
</feature>
<feature type="region of interest" description="Disordered" evidence="1">
    <location>
        <begin position="545"/>
        <end position="568"/>
    </location>
</feature>
<feature type="compositionally biased region" description="Low complexity" evidence="1">
    <location>
        <begin position="121"/>
        <end position="134"/>
    </location>
</feature>
<evidence type="ECO:0000256" key="1">
    <source>
        <dbReference type="SAM" id="MobiDB-lite"/>
    </source>
</evidence>
<feature type="compositionally biased region" description="Polar residues" evidence="1">
    <location>
        <begin position="298"/>
        <end position="309"/>
    </location>
</feature>
<feature type="region of interest" description="Disordered" evidence="1">
    <location>
        <begin position="1206"/>
        <end position="1397"/>
    </location>
</feature>
<feature type="compositionally biased region" description="Low complexity" evidence="1">
    <location>
        <begin position="211"/>
        <end position="225"/>
    </location>
</feature>
<feature type="compositionally biased region" description="Polar residues" evidence="1">
    <location>
        <begin position="740"/>
        <end position="763"/>
    </location>
</feature>
<feature type="region of interest" description="Disordered" evidence="1">
    <location>
        <begin position="278"/>
        <end position="309"/>
    </location>
</feature>
<feature type="compositionally biased region" description="Polar residues" evidence="1">
    <location>
        <begin position="1229"/>
        <end position="1239"/>
    </location>
</feature>
<protein>
    <recommendedName>
        <fullName evidence="4">Protein TIME FOR COFFEE</fullName>
    </recommendedName>
</protein>
<feature type="compositionally biased region" description="Low complexity" evidence="1">
    <location>
        <begin position="1116"/>
        <end position="1152"/>
    </location>
</feature>
<organism evidence="2 3">
    <name type="scientific">Brassica cretica</name>
    <name type="common">Mustard</name>
    <dbReference type="NCBI Taxonomy" id="69181"/>
    <lineage>
        <taxon>Eukaryota</taxon>
        <taxon>Viridiplantae</taxon>
        <taxon>Streptophyta</taxon>
        <taxon>Embryophyta</taxon>
        <taxon>Tracheophyta</taxon>
        <taxon>Spermatophyta</taxon>
        <taxon>Magnoliopsida</taxon>
        <taxon>eudicotyledons</taxon>
        <taxon>Gunneridae</taxon>
        <taxon>Pentapetalae</taxon>
        <taxon>rosids</taxon>
        <taxon>malvids</taxon>
        <taxon>Brassicales</taxon>
        <taxon>Brassicaceae</taxon>
        <taxon>Brassiceae</taxon>
        <taxon>Brassica</taxon>
    </lineage>
</organism>
<feature type="compositionally biased region" description="Basic and acidic residues" evidence="1">
    <location>
        <begin position="518"/>
        <end position="527"/>
    </location>
</feature>
<feature type="compositionally biased region" description="Basic and acidic residues" evidence="1">
    <location>
        <begin position="89"/>
        <end position="98"/>
    </location>
</feature>
<dbReference type="GO" id="GO:0042752">
    <property type="term" value="P:regulation of circadian rhythm"/>
    <property type="evidence" value="ECO:0007669"/>
    <property type="project" value="InterPro"/>
</dbReference>
<name>A0A8S9SPN0_BRACR</name>
<feature type="compositionally biased region" description="Low complexity" evidence="1">
    <location>
        <begin position="1310"/>
        <end position="1324"/>
    </location>
</feature>
<feature type="compositionally biased region" description="Polar residues" evidence="1">
    <location>
        <begin position="1327"/>
        <end position="1341"/>
    </location>
</feature>
<gene>
    <name evidence="2" type="ORF">F2Q69_00037483</name>
</gene>
<feature type="compositionally biased region" description="Polar residues" evidence="1">
    <location>
        <begin position="848"/>
        <end position="930"/>
    </location>
</feature>
<feature type="compositionally biased region" description="Basic and acidic residues" evidence="1">
    <location>
        <begin position="45"/>
        <end position="80"/>
    </location>
</feature>
<evidence type="ECO:0000313" key="2">
    <source>
        <dbReference type="EMBL" id="KAF3601980.1"/>
    </source>
</evidence>
<feature type="compositionally biased region" description="Low complexity" evidence="1">
    <location>
        <begin position="1377"/>
        <end position="1397"/>
    </location>
</feature>
<feature type="region of interest" description="Disordered" evidence="1">
    <location>
        <begin position="729"/>
        <end position="763"/>
    </location>
</feature>
<evidence type="ECO:0008006" key="4">
    <source>
        <dbReference type="Google" id="ProtNLM"/>
    </source>
</evidence>
<sequence>MDRNREARRVPMAAAATGNALSRRRHRAGSFRDSPEEEGPVELPEAARLRDRGGSGKKERDRERDRERERERERERDRLNSRSKRRRGERLMMVHGDESSEESVNDDEEYDDVKMLPPPASNNISPASFSSSLSNHHHHQRKNFPPPPSKTFRSPPSPAPVSWKAADEMIGVSVPRKARSACTKRPHESWASSATGGGLLASGEQSHRQISTSPAPTSPSSSTVSVHRKKMPSGTKQKPLPPKSSSGKVSFPVAVQDEIEIEIAEVLYGMMRMPLATSKQESATNEGGAKTTVDVKSKVSSPISNSQTVLQSSTITLAANSSSYNVVPAIAPKKKKPRHVRYDDENSPSLPSRAIKSEAEAPSKSQVPSVDQLKRSGSAEESSSVFDSTYPQARDSTARLDSGSAEKKESNLSNEETVIPKVESSSGVRSDGDAATTISGAKPSSLEKEKFEIDLMAPPPVRSSSERGGEMEGAAAEAKPKATEVETVSGTYFCLEDGGNATVFESEEKRPRSTVGETEPHKPERSYELKLDLDKSDHVGVINKHHVQKQPPQQQQPSVPDKTAQAGTLPMHMSMPGWPGGHPTMGYMPPTQIVPTDTSSLSSAAIQPPPHLLFNQPRPKRCATHCYIARNIQSHQQFTKMNPFWPAAAGSAPLYGTQACNLSLMPPTELQGTVLGRSSNPVPDQNSQSTSKSSDTAQRNQILLHQALPQGATNNIMGPTFIFPVGQQPHTAATSVRPPSGNTASPGATATANSMNGSASATPAGTPTMTFSYPGMPGNETQYLAILQNNGYPFPVPAHVGASPAYRGAPGQPIPFFNGSFYPSQMIQPSFSQPQKQQQQAGQMLQSHPPSNQNGSVSTGSSAAQKHLQNQQLRPLINPGNSQGFPTHKVQSQPLSFQQRQPRENATQHSETVGGDSPSTADSRGSRSSVAYGQNYGMQMQPPNLGLMSSAAPGGGVVVSSSNHGEKKSQQVSKAGVESFPSQGYAMTFATFNGVNSTPSLNMSSVGQNHAIFHSMPEAARQGYQMMAANVAAQAAQQKMNYSAPSDDGKSGSNATANTREEQRKTGGATGKTSAVNGAQSIAFSNKHDLADASVSAVTSGSIVDTSRLLNHGSTQPQSSSSVLTSHQQQQLQHLQHQHQQQQQQQHMQRSQLQQPYTTMYLQKQQRYATSVAASAARTKGPVASNGSGFADHNISVSPAGSAKFTNANTGFPQNLVQSSSTQVQSPQWKNNSPRTSNTSQAQSPSILSPSSSAAAASSVRNVSHKQQSRPQQSQISFASNSKPMASGSPMQQVQGGTNNQAPSPPMLVGSPSTSSVSKSAGGSPRTAASASSAVNKAGQASSTTPSSSQPSKNLQSASAASSAGGRNNGPSVLGNPTTSSGSKSQQQQQQLPKHGLQQQAQLFFSNPYMQSQHQHQQITISPSGGYYIQRHQQQPGSSAAACPPVTLSGCTTGAVTATSDPAKAIAAAATATAAASNMKGGGGGMGKTQQHQLVPPGFPYVHAVPSAVQVKPVDQKQQAACAGETKERRRSREKEADGTDPPTQFFESLPLEFYFLLKISFILLRFECLGSDLQKKEQELRSDRLLRQGARRTGAMVLMPQSSKASPSSSRRSPWCAIGLNISAFEPLK</sequence>
<feature type="compositionally biased region" description="Polar residues" evidence="1">
    <location>
        <begin position="1269"/>
        <end position="1302"/>
    </location>
</feature>
<reference evidence="2" key="1">
    <citation type="submission" date="2019-12" db="EMBL/GenBank/DDBJ databases">
        <title>Genome sequencing and annotation of Brassica cretica.</title>
        <authorList>
            <person name="Studholme D.J."/>
            <person name="Sarris P."/>
        </authorList>
    </citation>
    <scope>NUCLEOTIDE SEQUENCE</scope>
    <source>
        <strain evidence="2">PFS-109/04</strain>
        <tissue evidence="2">Leaf</tissue>
    </source>
</reference>
<feature type="region of interest" description="Disordered" evidence="1">
    <location>
        <begin position="326"/>
        <end position="485"/>
    </location>
</feature>
<feature type="compositionally biased region" description="Low complexity" evidence="1">
    <location>
        <begin position="1342"/>
        <end position="1364"/>
    </location>
</feature>
<feature type="region of interest" description="Disordered" evidence="1">
    <location>
        <begin position="671"/>
        <end position="697"/>
    </location>
</feature>
<feature type="compositionally biased region" description="Low complexity" evidence="1">
    <location>
        <begin position="1217"/>
        <end position="1228"/>
    </location>
</feature>